<dbReference type="EMBL" id="CANTFL010000136">
    <property type="protein sequence ID" value="CAI5714694.1"/>
    <property type="molecule type" value="Genomic_DNA"/>
</dbReference>
<dbReference type="PANTHER" id="PTHR46376">
    <property type="entry name" value="LEUCINE-ZIPPER-LIKE TRANSCRIPTIONAL REGULATOR 1"/>
    <property type="match status" value="1"/>
</dbReference>
<dbReference type="InterPro" id="IPR011333">
    <property type="entry name" value="SKP1/BTB/POZ_sf"/>
</dbReference>
<reference evidence="4" key="1">
    <citation type="submission" date="2022-12" db="EMBL/GenBank/DDBJ databases">
        <authorList>
            <person name="Webb A."/>
        </authorList>
    </citation>
    <scope>NUCLEOTIDE SEQUENCE</scope>
    <source>
        <strain evidence="4">Hp1</strain>
    </source>
</reference>
<comment type="caution">
    <text evidence="4">The sequence shown here is derived from an EMBL/GenBank/DDBJ whole genome shotgun (WGS) entry which is preliminary data.</text>
</comment>
<dbReference type="Pfam" id="PF00651">
    <property type="entry name" value="BTB"/>
    <property type="match status" value="1"/>
</dbReference>
<evidence type="ECO:0000256" key="2">
    <source>
        <dbReference type="ARBA" id="ARBA00022737"/>
    </source>
</evidence>
<name>A0AAV0T4P4_HYABA</name>
<dbReference type="InterPro" id="IPR000210">
    <property type="entry name" value="BTB/POZ_dom"/>
</dbReference>
<keyword evidence="5" id="KW-1185">Reference proteome</keyword>
<dbReference type="Pfam" id="PF24681">
    <property type="entry name" value="Kelch_KLHDC2_KLHL20_DRC7"/>
    <property type="match status" value="1"/>
</dbReference>
<dbReference type="Gene3D" id="2.120.10.80">
    <property type="entry name" value="Kelch-type beta propeller"/>
    <property type="match status" value="2"/>
</dbReference>
<gene>
    <name evidence="4" type="ORF">HBR001_LOCUS1291</name>
</gene>
<dbReference type="Proteomes" id="UP001162031">
    <property type="component" value="Unassembled WGS sequence"/>
</dbReference>
<dbReference type="PROSITE" id="PS50097">
    <property type="entry name" value="BTB"/>
    <property type="match status" value="1"/>
</dbReference>
<evidence type="ECO:0000259" key="3">
    <source>
        <dbReference type="PROSITE" id="PS50097"/>
    </source>
</evidence>
<dbReference type="InterPro" id="IPR006652">
    <property type="entry name" value="Kelch_1"/>
</dbReference>
<dbReference type="SUPFAM" id="SSF54695">
    <property type="entry name" value="POZ domain"/>
    <property type="match status" value="1"/>
</dbReference>
<keyword evidence="1" id="KW-0880">Kelch repeat</keyword>
<dbReference type="Gene3D" id="1.25.40.420">
    <property type="match status" value="1"/>
</dbReference>
<feature type="domain" description="BTB" evidence="3">
    <location>
        <begin position="332"/>
        <end position="398"/>
    </location>
</feature>
<dbReference type="PANTHER" id="PTHR46376:SF1">
    <property type="entry name" value="LEUCINE-ZIPPER-LIKE TRANSCRIPTIONAL REGULATOR 1"/>
    <property type="match status" value="1"/>
</dbReference>
<dbReference type="GO" id="GO:0005794">
    <property type="term" value="C:Golgi apparatus"/>
    <property type="evidence" value="ECO:0007669"/>
    <property type="project" value="TreeGrafter"/>
</dbReference>
<evidence type="ECO:0000313" key="5">
    <source>
        <dbReference type="Proteomes" id="UP001162031"/>
    </source>
</evidence>
<dbReference type="SUPFAM" id="SSF117281">
    <property type="entry name" value="Kelch motif"/>
    <property type="match status" value="1"/>
</dbReference>
<dbReference type="SMART" id="SM00225">
    <property type="entry name" value="BTB"/>
    <property type="match status" value="1"/>
</dbReference>
<accession>A0AAV0T4P4</accession>
<proteinExistence type="predicted"/>
<sequence length="487" mass="55270">MQSAARSWAPVPCNNPSAAPRHRSLHACAACNDSFYVFGGYDGSNRTNDFYEFNFKRKLWSVVLAIGSAPSPRDRHVAVVYKNSFFVFAGFDGSSRINDFVEYNFATQRWSNVVVSAGLPPTARHSHAAVVYDESMYCFGGYDGNYRNDFHEFNFELNAWSPVLSTGLIPRPRYRSSLVVHNNQCVLFGGHDGSHHLDDIHVFDFDTRVWSWLTTEGPAPAARDSHVAGVYSNAMYVFGGSTGTAVSDFYELDLESNTWRPMQFNGQPPAQRFCHVGAVYDSSLIVFGGYDGSRRLNDFQQFRFKEEQFQLDIPESTLINDLRLLVNNDIMSDVTFIVEGIPVYGHKILCIRCSYFNAMLTGEMLESRAREIPITEVRRPIFIMLMEYLYTDHLDVAVDVAMELFATADRYGVERLKRICESKILESLCTKNAASIFHAADLHNATLLREQSITFILNNFDAVTKTDAFEEMGRTNIELVFELLKRR</sequence>
<dbReference type="InterPro" id="IPR056737">
    <property type="entry name" value="Beta-prop_ATRN-MKLN-like"/>
</dbReference>
<protein>
    <recommendedName>
        <fullName evidence="3">BTB domain-containing protein</fullName>
    </recommendedName>
</protein>
<dbReference type="SMART" id="SM00612">
    <property type="entry name" value="Kelch"/>
    <property type="match status" value="5"/>
</dbReference>
<keyword evidence="2" id="KW-0677">Repeat</keyword>
<organism evidence="4 5">
    <name type="scientific">Hyaloperonospora brassicae</name>
    <name type="common">Brassica downy mildew</name>
    <name type="synonym">Peronospora brassicae</name>
    <dbReference type="NCBI Taxonomy" id="162125"/>
    <lineage>
        <taxon>Eukaryota</taxon>
        <taxon>Sar</taxon>
        <taxon>Stramenopiles</taxon>
        <taxon>Oomycota</taxon>
        <taxon>Peronosporomycetes</taxon>
        <taxon>Peronosporales</taxon>
        <taxon>Peronosporaceae</taxon>
        <taxon>Hyaloperonospora</taxon>
    </lineage>
</organism>
<dbReference type="AlphaFoldDB" id="A0AAV0T4P4"/>
<dbReference type="Pfam" id="PF24981">
    <property type="entry name" value="Beta-prop_ATRN-LZTR1"/>
    <property type="match status" value="1"/>
</dbReference>
<dbReference type="Gene3D" id="3.30.710.10">
    <property type="entry name" value="Potassium Channel Kv1.1, Chain A"/>
    <property type="match status" value="1"/>
</dbReference>
<dbReference type="InterPro" id="IPR051568">
    <property type="entry name" value="LZTR1/Attractin"/>
</dbReference>
<evidence type="ECO:0000313" key="4">
    <source>
        <dbReference type="EMBL" id="CAI5714694.1"/>
    </source>
</evidence>
<evidence type="ECO:0000256" key="1">
    <source>
        <dbReference type="ARBA" id="ARBA00022441"/>
    </source>
</evidence>
<dbReference type="CDD" id="cd14733">
    <property type="entry name" value="BACK"/>
    <property type="match status" value="1"/>
</dbReference>
<dbReference type="InterPro" id="IPR015915">
    <property type="entry name" value="Kelch-typ_b-propeller"/>
</dbReference>